<feature type="transmembrane region" description="Helical" evidence="17">
    <location>
        <begin position="133"/>
        <end position="153"/>
    </location>
</feature>
<dbReference type="Pfam" id="PF02673">
    <property type="entry name" value="BacA"/>
    <property type="match status" value="1"/>
</dbReference>
<feature type="transmembrane region" description="Helical" evidence="17">
    <location>
        <begin position="244"/>
        <end position="266"/>
    </location>
</feature>
<evidence type="ECO:0000256" key="1">
    <source>
        <dbReference type="ARBA" id="ARBA00004651"/>
    </source>
</evidence>
<proteinExistence type="inferred from homology"/>
<protein>
    <recommendedName>
        <fullName evidence="4 17">Undecaprenyl-diphosphatase</fullName>
        <ecNumber evidence="3 17">3.6.1.27</ecNumber>
    </recommendedName>
    <alternativeName>
        <fullName evidence="15 17">Bacitracin resistance protein</fullName>
    </alternativeName>
    <alternativeName>
        <fullName evidence="14 17">Undecaprenyl pyrophosphate phosphatase</fullName>
    </alternativeName>
</protein>
<evidence type="ECO:0000256" key="5">
    <source>
        <dbReference type="ARBA" id="ARBA00022475"/>
    </source>
</evidence>
<feature type="transmembrane region" description="Helical" evidence="17">
    <location>
        <begin position="213"/>
        <end position="232"/>
    </location>
</feature>
<keyword evidence="10 17" id="KW-1133">Transmembrane helix</keyword>
<comment type="similarity">
    <text evidence="2 17">Belongs to the UppP family.</text>
</comment>
<dbReference type="RefSeq" id="WP_158420919.1">
    <property type="nucleotide sequence ID" value="NZ_JAOQJL010000008.1"/>
</dbReference>
<evidence type="ECO:0000256" key="2">
    <source>
        <dbReference type="ARBA" id="ARBA00010621"/>
    </source>
</evidence>
<keyword evidence="9 17" id="KW-0573">Peptidoglycan synthesis</keyword>
<keyword evidence="13 17" id="KW-0961">Cell wall biogenesis/degradation</keyword>
<keyword evidence="11 17" id="KW-0472">Membrane</keyword>
<reference evidence="18 19" key="1">
    <citation type="journal article" date="2021" name="ISME Commun">
        <title>Automated analysis of genomic sequences facilitates high-throughput and comprehensive description of bacteria.</title>
        <authorList>
            <person name="Hitch T.C.A."/>
        </authorList>
    </citation>
    <scope>NUCLEOTIDE SEQUENCE [LARGE SCALE GENOMIC DNA]</scope>
    <source>
        <strain evidence="18 19">Sanger_23</strain>
    </source>
</reference>
<feature type="transmembrane region" description="Helical" evidence="17">
    <location>
        <begin position="273"/>
        <end position="290"/>
    </location>
</feature>
<evidence type="ECO:0000256" key="11">
    <source>
        <dbReference type="ARBA" id="ARBA00023136"/>
    </source>
</evidence>
<dbReference type="Proteomes" id="UP001652409">
    <property type="component" value="Unassembled WGS sequence"/>
</dbReference>
<dbReference type="PANTHER" id="PTHR30622">
    <property type="entry name" value="UNDECAPRENYL-DIPHOSPHATASE"/>
    <property type="match status" value="1"/>
</dbReference>
<name>A0ABT2TRH0_9FIRM</name>
<evidence type="ECO:0000256" key="10">
    <source>
        <dbReference type="ARBA" id="ARBA00022989"/>
    </source>
</evidence>
<feature type="transmembrane region" description="Helical" evidence="17">
    <location>
        <begin position="108"/>
        <end position="126"/>
    </location>
</feature>
<evidence type="ECO:0000256" key="3">
    <source>
        <dbReference type="ARBA" id="ARBA00012374"/>
    </source>
</evidence>
<comment type="function">
    <text evidence="17">Catalyzes the dephosphorylation of undecaprenyl diphosphate (UPP). Confers resistance to bacitracin.</text>
</comment>
<accession>A0ABT2TRH0</accession>
<evidence type="ECO:0000256" key="16">
    <source>
        <dbReference type="ARBA" id="ARBA00047594"/>
    </source>
</evidence>
<sequence length="291" mass="31503">MSPLLAILLGIIQGITEFLPVSSFGHLATVEKLFGAERQAGVLFEVMLHTGTLAAIFVVFWSDLKRIGEELLGMAMDLAGNLNLYIHNRRTGEHLHYAKIVYGTYRKFAALILVSSVPTAVLGYTCRRLAAKAAVSPLLPGICFLITGIFLLVTDLGQAGMNKTPKEAGYDSAMWMGICQGLSVFPGISREGMTICAGLLCGLSRKFAVKYSFIMSVPAVAGALVLELGQFASPGMTVGLGFTYILGMLTAAVTGFFTIRFLLVILQKTKLRYFAFYCFLAGIIALVINYR</sequence>
<feature type="transmembrane region" description="Helical" evidence="17">
    <location>
        <begin position="40"/>
        <end position="59"/>
    </location>
</feature>
<evidence type="ECO:0000256" key="9">
    <source>
        <dbReference type="ARBA" id="ARBA00022984"/>
    </source>
</evidence>
<evidence type="ECO:0000256" key="8">
    <source>
        <dbReference type="ARBA" id="ARBA00022960"/>
    </source>
</evidence>
<dbReference type="PANTHER" id="PTHR30622:SF2">
    <property type="entry name" value="UNDECAPRENYL-DIPHOSPHATASE"/>
    <property type="match status" value="1"/>
</dbReference>
<comment type="miscellaneous">
    <text evidence="17">Bacitracin is thought to be involved in the inhibition of peptidoglycan synthesis by sequestering undecaprenyl diphosphate, thereby reducing the pool of lipid carrier available.</text>
</comment>
<evidence type="ECO:0000256" key="14">
    <source>
        <dbReference type="ARBA" id="ARBA00032707"/>
    </source>
</evidence>
<evidence type="ECO:0000256" key="7">
    <source>
        <dbReference type="ARBA" id="ARBA00022801"/>
    </source>
</evidence>
<evidence type="ECO:0000313" key="18">
    <source>
        <dbReference type="EMBL" id="MCU6764829.1"/>
    </source>
</evidence>
<dbReference type="EMBL" id="JAOQJL010000008">
    <property type="protein sequence ID" value="MCU6764829.1"/>
    <property type="molecule type" value="Genomic_DNA"/>
</dbReference>
<keyword evidence="5 17" id="KW-1003">Cell membrane</keyword>
<dbReference type="HAMAP" id="MF_01006">
    <property type="entry name" value="Undec_diphosphatase"/>
    <property type="match status" value="1"/>
</dbReference>
<evidence type="ECO:0000256" key="13">
    <source>
        <dbReference type="ARBA" id="ARBA00023316"/>
    </source>
</evidence>
<dbReference type="InterPro" id="IPR003824">
    <property type="entry name" value="UppP"/>
</dbReference>
<comment type="subcellular location">
    <subcellularLocation>
        <location evidence="1 17">Cell membrane</location>
        <topology evidence="1 17">Multi-pass membrane protein</topology>
    </subcellularLocation>
</comment>
<evidence type="ECO:0000256" key="4">
    <source>
        <dbReference type="ARBA" id="ARBA00021581"/>
    </source>
</evidence>
<comment type="catalytic activity">
    <reaction evidence="16 17">
        <text>di-trans,octa-cis-undecaprenyl diphosphate + H2O = di-trans,octa-cis-undecaprenyl phosphate + phosphate + H(+)</text>
        <dbReference type="Rhea" id="RHEA:28094"/>
        <dbReference type="ChEBI" id="CHEBI:15377"/>
        <dbReference type="ChEBI" id="CHEBI:15378"/>
        <dbReference type="ChEBI" id="CHEBI:43474"/>
        <dbReference type="ChEBI" id="CHEBI:58405"/>
        <dbReference type="ChEBI" id="CHEBI:60392"/>
        <dbReference type="EC" id="3.6.1.27"/>
    </reaction>
</comment>
<evidence type="ECO:0000256" key="12">
    <source>
        <dbReference type="ARBA" id="ARBA00023251"/>
    </source>
</evidence>
<keyword evidence="12 17" id="KW-0046">Antibiotic resistance</keyword>
<evidence type="ECO:0000256" key="6">
    <source>
        <dbReference type="ARBA" id="ARBA00022692"/>
    </source>
</evidence>
<evidence type="ECO:0000256" key="17">
    <source>
        <dbReference type="HAMAP-Rule" id="MF_01006"/>
    </source>
</evidence>
<comment type="caution">
    <text evidence="18">The sequence shown here is derived from an EMBL/GenBank/DDBJ whole genome shotgun (WGS) entry which is preliminary data.</text>
</comment>
<keyword evidence="19" id="KW-1185">Reference proteome</keyword>
<gene>
    <name evidence="17" type="primary">uppP</name>
    <name evidence="18" type="ORF">OCV61_05300</name>
</gene>
<feature type="transmembrane region" description="Helical" evidence="17">
    <location>
        <begin position="173"/>
        <end position="201"/>
    </location>
</feature>
<keyword evidence="8 17" id="KW-0133">Cell shape</keyword>
<keyword evidence="6 17" id="KW-0812">Transmembrane</keyword>
<keyword evidence="7 17" id="KW-0378">Hydrolase</keyword>
<dbReference type="EC" id="3.6.1.27" evidence="3 17"/>
<evidence type="ECO:0000313" key="19">
    <source>
        <dbReference type="Proteomes" id="UP001652409"/>
    </source>
</evidence>
<organism evidence="18 19">
    <name type="scientific">Blautia ammoniilytica</name>
    <dbReference type="NCBI Taxonomy" id="2981782"/>
    <lineage>
        <taxon>Bacteria</taxon>
        <taxon>Bacillati</taxon>
        <taxon>Bacillota</taxon>
        <taxon>Clostridia</taxon>
        <taxon>Lachnospirales</taxon>
        <taxon>Lachnospiraceae</taxon>
        <taxon>Blautia</taxon>
    </lineage>
</organism>
<evidence type="ECO:0000256" key="15">
    <source>
        <dbReference type="ARBA" id="ARBA00032932"/>
    </source>
</evidence>